<evidence type="ECO:0000256" key="1">
    <source>
        <dbReference type="ARBA" id="ARBA00023125"/>
    </source>
</evidence>
<protein>
    <submittedName>
        <fullName evidence="3">Helix-turn-helix transcriptional regulator</fullName>
    </submittedName>
</protein>
<proteinExistence type="predicted"/>
<dbReference type="InterPro" id="IPR010982">
    <property type="entry name" value="Lambda_DNA-bd_dom_sf"/>
</dbReference>
<dbReference type="Proteomes" id="UP000501408">
    <property type="component" value="Plasmid pM138.2"/>
</dbReference>
<dbReference type="Pfam" id="PF01381">
    <property type="entry name" value="HTH_3"/>
    <property type="match status" value="1"/>
</dbReference>
<feature type="domain" description="HTH cro/C1-type" evidence="2">
    <location>
        <begin position="15"/>
        <end position="69"/>
    </location>
</feature>
<gene>
    <name evidence="3" type="ORF">HBA18_16565</name>
</gene>
<evidence type="ECO:0000313" key="3">
    <source>
        <dbReference type="EMBL" id="QIR08041.1"/>
    </source>
</evidence>
<evidence type="ECO:0000313" key="4">
    <source>
        <dbReference type="Proteomes" id="UP000501408"/>
    </source>
</evidence>
<sequence>MDDHTDDLNVFANRLQYARKRQLLSQVAAAKSLGIARMTYVDWEKGKRSPTLETVVKISECLNVDKHWLAFGEFGANASSERQQLEEVYE</sequence>
<dbReference type="CDD" id="cd00093">
    <property type="entry name" value="HTH_XRE"/>
    <property type="match status" value="1"/>
</dbReference>
<dbReference type="RefSeq" id="WP_167315476.1">
    <property type="nucleotide sequence ID" value="NZ_CP050269.1"/>
</dbReference>
<name>A0ABX6KBM4_SALCS</name>
<keyword evidence="4" id="KW-1185">Reference proteome</keyword>
<accession>A0ABX6KBM4</accession>
<keyword evidence="1" id="KW-0238">DNA-binding</keyword>
<geneLocation type="plasmid" evidence="3 4">
    <name>pM138.2</name>
</geneLocation>
<dbReference type="PROSITE" id="PS50943">
    <property type="entry name" value="HTH_CROC1"/>
    <property type="match status" value="1"/>
</dbReference>
<keyword evidence="3" id="KW-0614">Plasmid</keyword>
<organism evidence="3 4">
    <name type="scientific">Salinivibrio costicola</name>
    <name type="common">Vibrio costicola</name>
    <dbReference type="NCBI Taxonomy" id="51367"/>
    <lineage>
        <taxon>Bacteria</taxon>
        <taxon>Pseudomonadati</taxon>
        <taxon>Pseudomonadota</taxon>
        <taxon>Gammaproteobacteria</taxon>
        <taxon>Vibrionales</taxon>
        <taxon>Vibrionaceae</taxon>
        <taxon>Salinivibrio</taxon>
    </lineage>
</organism>
<dbReference type="SMART" id="SM00530">
    <property type="entry name" value="HTH_XRE"/>
    <property type="match status" value="1"/>
</dbReference>
<dbReference type="Gene3D" id="1.10.260.40">
    <property type="entry name" value="lambda repressor-like DNA-binding domains"/>
    <property type="match status" value="1"/>
</dbReference>
<dbReference type="EMBL" id="CP050269">
    <property type="protein sequence ID" value="QIR08041.1"/>
    <property type="molecule type" value="Genomic_DNA"/>
</dbReference>
<dbReference type="SUPFAM" id="SSF47413">
    <property type="entry name" value="lambda repressor-like DNA-binding domains"/>
    <property type="match status" value="1"/>
</dbReference>
<dbReference type="PANTHER" id="PTHR46558:SF14">
    <property type="entry name" value="HTH-TYPE TRANSCRIPTIONAL REGULATOR ANSR"/>
    <property type="match status" value="1"/>
</dbReference>
<dbReference type="PANTHER" id="PTHR46558">
    <property type="entry name" value="TRACRIPTIONAL REGULATORY PROTEIN-RELATED-RELATED"/>
    <property type="match status" value="1"/>
</dbReference>
<dbReference type="InterPro" id="IPR001387">
    <property type="entry name" value="Cro/C1-type_HTH"/>
</dbReference>
<reference evidence="3 4" key="1">
    <citation type="submission" date="2020-03" db="EMBL/GenBank/DDBJ databases">
        <title>Genome mining reveals the biosynthetic pathways of PHA and ectoines of the halophilic strain Salinivibrio costicola M318 isolated from fermented shrimp paste.</title>
        <authorList>
            <person name="Doan T.V."/>
            <person name="Tran L.T."/>
            <person name="Trieu T.A."/>
            <person name="Nguyen Q.V."/>
            <person name="Quach T.N."/>
            <person name="Phi T.Q."/>
            <person name="Kumar S."/>
        </authorList>
    </citation>
    <scope>NUCLEOTIDE SEQUENCE [LARGE SCALE GENOMIC DNA]</scope>
    <source>
        <strain evidence="3 4">M318</strain>
        <plasmid evidence="3 4">pM138.2</plasmid>
    </source>
</reference>
<evidence type="ECO:0000259" key="2">
    <source>
        <dbReference type="PROSITE" id="PS50943"/>
    </source>
</evidence>